<dbReference type="Proteomes" id="UP000051202">
    <property type="component" value="Unassembled WGS sequence"/>
</dbReference>
<dbReference type="InterPro" id="IPR013708">
    <property type="entry name" value="Shikimate_DH-bd_N"/>
</dbReference>
<evidence type="ECO:0000256" key="6">
    <source>
        <dbReference type="ARBA" id="ARBA00023141"/>
    </source>
</evidence>
<evidence type="ECO:0000256" key="1">
    <source>
        <dbReference type="ARBA" id="ARBA00004871"/>
    </source>
</evidence>
<evidence type="ECO:0000259" key="11">
    <source>
        <dbReference type="Pfam" id="PF18317"/>
    </source>
</evidence>
<feature type="binding site" evidence="8">
    <location>
        <begin position="15"/>
        <end position="17"/>
    </location>
    <ligand>
        <name>shikimate</name>
        <dbReference type="ChEBI" id="CHEBI:36208"/>
    </ligand>
</feature>
<dbReference type="NCBIfam" id="NF001310">
    <property type="entry name" value="PRK00258.1-2"/>
    <property type="match status" value="1"/>
</dbReference>
<dbReference type="InterPro" id="IPR036291">
    <property type="entry name" value="NAD(P)-bd_dom_sf"/>
</dbReference>
<feature type="binding site" evidence="8">
    <location>
        <begin position="165"/>
        <end position="170"/>
    </location>
    <ligand>
        <name>NADP(+)</name>
        <dbReference type="ChEBI" id="CHEBI:58349"/>
    </ligand>
</feature>
<feature type="binding site" evidence="8">
    <location>
        <position position="83"/>
    </location>
    <ligand>
        <name>NADP(+)</name>
        <dbReference type="ChEBI" id="CHEBI:58349"/>
    </ligand>
</feature>
<feature type="binding site" evidence="8">
    <location>
        <position position="254"/>
    </location>
    <ligand>
        <name>NADP(+)</name>
        <dbReference type="ChEBI" id="CHEBI:58349"/>
    </ligand>
</feature>
<dbReference type="GO" id="GO:0005829">
    <property type="term" value="C:cytosol"/>
    <property type="evidence" value="ECO:0007669"/>
    <property type="project" value="TreeGrafter"/>
</dbReference>
<dbReference type="GO" id="GO:0004764">
    <property type="term" value="F:shikimate 3-dehydrogenase (NADP+) activity"/>
    <property type="evidence" value="ECO:0007669"/>
    <property type="project" value="UniProtKB-UniRule"/>
</dbReference>
<dbReference type="InterPro" id="IPR046346">
    <property type="entry name" value="Aminoacid_DH-like_N_sf"/>
</dbReference>
<dbReference type="GO" id="GO:0008652">
    <property type="term" value="P:amino acid biosynthetic process"/>
    <property type="evidence" value="ECO:0007669"/>
    <property type="project" value="UniProtKB-KW"/>
</dbReference>
<feature type="binding site" evidence="8">
    <location>
        <position position="232"/>
    </location>
    <ligand>
        <name>NADP(+)</name>
        <dbReference type="ChEBI" id="CHEBI:58349"/>
    </ligand>
</feature>
<dbReference type="UniPathway" id="UPA00053">
    <property type="reaction ID" value="UER00087"/>
</dbReference>
<dbReference type="SUPFAM" id="SSF53223">
    <property type="entry name" value="Aminoacid dehydrogenase-like, N-terminal domain"/>
    <property type="match status" value="1"/>
</dbReference>
<feature type="active site" description="Proton acceptor" evidence="8">
    <location>
        <position position="68"/>
    </location>
</feature>
<keyword evidence="5 8" id="KW-0560">Oxidoreductase</keyword>
<feature type="binding site" evidence="8">
    <location>
        <position position="64"/>
    </location>
    <ligand>
        <name>shikimate</name>
        <dbReference type="ChEBI" id="CHEBI:36208"/>
    </ligand>
</feature>
<feature type="binding site" evidence="8">
    <location>
        <position position="234"/>
    </location>
    <ligand>
        <name>shikimate</name>
        <dbReference type="ChEBI" id="CHEBI:36208"/>
    </ligand>
</feature>
<reference evidence="12 13" key="1">
    <citation type="submission" date="2015-11" db="EMBL/GenBank/DDBJ databases">
        <title>Permanent draft genome of Psychrobacter piscatorii LQ58.</title>
        <authorList>
            <person name="Zhou M."/>
            <person name="Dong B."/>
            <person name="Liu Q."/>
        </authorList>
    </citation>
    <scope>NUCLEOTIDE SEQUENCE [LARGE SCALE GENOMIC DNA]</scope>
    <source>
        <strain evidence="12 13">LQ58</strain>
    </source>
</reference>
<evidence type="ECO:0000313" key="13">
    <source>
        <dbReference type="Proteomes" id="UP000051202"/>
    </source>
</evidence>
<evidence type="ECO:0000256" key="5">
    <source>
        <dbReference type="ARBA" id="ARBA00023002"/>
    </source>
</evidence>
<sequence length="287" mass="30324">MTQHFIVIGNPIAHSKSPEIHAQFALQAGIDIRYQRQYCPDDAASFTAVIEAFFHGGGMGANVTVPFKQVAYDCCAARGGLSEHAKTAGAVNTLMINEALLQQGASIKEAIYGDNTDGQGLVNHITRLGWPLDGARVALIGAGGAARGVILPLIQAGIGSLTIANRTVSKAVDLVNELSAASSVIAAQQIQTCATKDLSGTFDMIINATSIGLSGDKLPLDDTLHCQYAYDMMYGRDLPFLQHFAARDAQTSEGYGMLIGQAALSFERWTGHKIDVAKATAALSQNT</sequence>
<dbReference type="Pfam" id="PF01488">
    <property type="entry name" value="Shikimate_DH"/>
    <property type="match status" value="1"/>
</dbReference>
<evidence type="ECO:0000313" key="12">
    <source>
        <dbReference type="EMBL" id="KRU22355.1"/>
    </source>
</evidence>
<dbReference type="NCBIfam" id="TIGR00507">
    <property type="entry name" value="aroE"/>
    <property type="match status" value="1"/>
</dbReference>
<evidence type="ECO:0000259" key="9">
    <source>
        <dbReference type="Pfam" id="PF01488"/>
    </source>
</evidence>
<evidence type="ECO:0000256" key="7">
    <source>
        <dbReference type="ARBA" id="ARBA00049442"/>
    </source>
</evidence>
<dbReference type="InterPro" id="IPR006151">
    <property type="entry name" value="Shikm_DH/Glu-tRNA_Rdtase"/>
</dbReference>
<evidence type="ECO:0000256" key="3">
    <source>
        <dbReference type="ARBA" id="ARBA00022605"/>
    </source>
</evidence>
<comment type="function">
    <text evidence="8">Involved in the biosynthesis of the chorismate, which leads to the biosynthesis of aromatic amino acids. Catalyzes the reversible NADPH linked reduction of 3-dehydroshikimate (DHSA) to yield shikimate (SA).</text>
</comment>
<keyword evidence="4 8" id="KW-0521">NADP</keyword>
<dbReference type="InterPro" id="IPR011342">
    <property type="entry name" value="Shikimate_DH"/>
</dbReference>
<dbReference type="Gene3D" id="3.40.50.720">
    <property type="entry name" value="NAD(P)-binding Rossmann-like Domain"/>
    <property type="match status" value="1"/>
</dbReference>
<dbReference type="RefSeq" id="WP_058024880.1">
    <property type="nucleotide sequence ID" value="NZ_LNDJ01000071.1"/>
</dbReference>
<dbReference type="HAMAP" id="MF_00222">
    <property type="entry name" value="Shikimate_DH_AroE"/>
    <property type="match status" value="1"/>
</dbReference>
<feature type="binding site" evidence="8">
    <location>
        <position position="92"/>
    </location>
    <ligand>
        <name>shikimate</name>
        <dbReference type="ChEBI" id="CHEBI:36208"/>
    </ligand>
</feature>
<dbReference type="Pfam" id="PF18317">
    <property type="entry name" value="SDH_C"/>
    <property type="match status" value="1"/>
</dbReference>
<protein>
    <recommendedName>
        <fullName evidence="2 8">Shikimate dehydrogenase (NADP(+))</fullName>
        <shortName evidence="8">SDH</shortName>
        <ecNumber evidence="2 8">1.1.1.25</ecNumber>
    </recommendedName>
</protein>
<dbReference type="GO" id="GO:0019632">
    <property type="term" value="P:shikimate metabolic process"/>
    <property type="evidence" value="ECO:0007669"/>
    <property type="project" value="InterPro"/>
</dbReference>
<dbReference type="STRING" id="554343.AS194_08905"/>
<keyword evidence="13" id="KW-1185">Reference proteome</keyword>
<keyword evidence="6 8" id="KW-0057">Aromatic amino acid biosynthesis</keyword>
<dbReference type="Pfam" id="PF08501">
    <property type="entry name" value="Shikimate_dh_N"/>
    <property type="match status" value="1"/>
</dbReference>
<dbReference type="PANTHER" id="PTHR21089">
    <property type="entry name" value="SHIKIMATE DEHYDROGENASE"/>
    <property type="match status" value="1"/>
</dbReference>
<dbReference type="PANTHER" id="PTHR21089:SF1">
    <property type="entry name" value="BIFUNCTIONAL 3-DEHYDROQUINATE DEHYDRATASE_SHIKIMATE DEHYDROGENASE, CHLOROPLASTIC"/>
    <property type="match status" value="1"/>
</dbReference>
<dbReference type="InterPro" id="IPR022893">
    <property type="entry name" value="Shikimate_DH_fam"/>
</dbReference>
<dbReference type="GO" id="GO:0050661">
    <property type="term" value="F:NADP binding"/>
    <property type="evidence" value="ECO:0007669"/>
    <property type="project" value="InterPro"/>
</dbReference>
<organism evidence="12 13">
    <name type="scientific">Psychrobacter piscatorii</name>
    <dbReference type="NCBI Taxonomy" id="554343"/>
    <lineage>
        <taxon>Bacteria</taxon>
        <taxon>Pseudomonadati</taxon>
        <taxon>Pseudomonadota</taxon>
        <taxon>Gammaproteobacteria</taxon>
        <taxon>Moraxellales</taxon>
        <taxon>Moraxellaceae</taxon>
        <taxon>Psychrobacter</taxon>
    </lineage>
</organism>
<evidence type="ECO:0000256" key="4">
    <source>
        <dbReference type="ARBA" id="ARBA00022857"/>
    </source>
</evidence>
<evidence type="ECO:0000256" key="2">
    <source>
        <dbReference type="ARBA" id="ARBA00012962"/>
    </source>
</evidence>
<dbReference type="Gene3D" id="3.40.50.10860">
    <property type="entry name" value="Leucine Dehydrogenase, chain A, domain 1"/>
    <property type="match status" value="1"/>
</dbReference>
<feature type="domain" description="SDH C-terminal" evidence="11">
    <location>
        <begin position="254"/>
        <end position="283"/>
    </location>
</feature>
<keyword evidence="3 8" id="KW-0028">Amino-acid biosynthesis</keyword>
<comment type="pathway">
    <text evidence="1 8">Metabolic intermediate biosynthesis; chorismate biosynthesis; chorismate from D-erythrose 4-phosphate and phosphoenolpyruvate: step 4/7.</text>
</comment>
<dbReference type="AlphaFoldDB" id="A0A0T6DR67"/>
<comment type="caution">
    <text evidence="12">The sequence shown here is derived from an EMBL/GenBank/DDBJ whole genome shotgun (WGS) entry which is preliminary data.</text>
</comment>
<comment type="catalytic activity">
    <reaction evidence="7 8">
        <text>shikimate + NADP(+) = 3-dehydroshikimate + NADPH + H(+)</text>
        <dbReference type="Rhea" id="RHEA:17737"/>
        <dbReference type="ChEBI" id="CHEBI:15378"/>
        <dbReference type="ChEBI" id="CHEBI:16630"/>
        <dbReference type="ChEBI" id="CHEBI:36208"/>
        <dbReference type="ChEBI" id="CHEBI:57783"/>
        <dbReference type="ChEBI" id="CHEBI:58349"/>
        <dbReference type="EC" id="1.1.1.25"/>
    </reaction>
</comment>
<dbReference type="EMBL" id="LNDJ01000071">
    <property type="protein sequence ID" value="KRU22355.1"/>
    <property type="molecule type" value="Genomic_DNA"/>
</dbReference>
<dbReference type="CDD" id="cd01065">
    <property type="entry name" value="NAD_bind_Shikimate_DH"/>
    <property type="match status" value="1"/>
</dbReference>
<proteinExistence type="inferred from homology"/>
<accession>A0A0T6DR67</accession>
<comment type="similarity">
    <text evidence="8">Belongs to the shikimate dehydrogenase family.</text>
</comment>
<feature type="domain" description="Shikimate dehydrogenase substrate binding N-terminal" evidence="10">
    <location>
        <begin position="7"/>
        <end position="94"/>
    </location>
</feature>
<feature type="domain" description="Quinate/shikimate 5-dehydrogenase/glutamyl-tRNA reductase" evidence="9">
    <location>
        <begin position="132"/>
        <end position="210"/>
    </location>
</feature>
<name>A0A0T6DR67_9GAMM</name>
<dbReference type="GO" id="GO:0009423">
    <property type="term" value="P:chorismate biosynthetic process"/>
    <property type="evidence" value="ECO:0007669"/>
    <property type="project" value="UniProtKB-UniRule"/>
</dbReference>
<feature type="binding site" evidence="8">
    <location>
        <begin position="141"/>
        <end position="145"/>
    </location>
    <ligand>
        <name>NADP(+)</name>
        <dbReference type="ChEBI" id="CHEBI:58349"/>
    </ligand>
</feature>
<dbReference type="EC" id="1.1.1.25" evidence="2 8"/>
<feature type="binding site" evidence="8">
    <location>
        <position position="117"/>
    </location>
    <ligand>
        <name>shikimate</name>
        <dbReference type="ChEBI" id="CHEBI:36208"/>
    </ligand>
</feature>
<comment type="subunit">
    <text evidence="8">Homodimer.</text>
</comment>
<dbReference type="GO" id="GO:0009073">
    <property type="term" value="P:aromatic amino acid family biosynthetic process"/>
    <property type="evidence" value="ECO:0007669"/>
    <property type="project" value="UniProtKB-KW"/>
</dbReference>
<gene>
    <name evidence="8" type="primary">aroE</name>
    <name evidence="12" type="ORF">AS194_08905</name>
</gene>
<evidence type="ECO:0000256" key="8">
    <source>
        <dbReference type="HAMAP-Rule" id="MF_00222"/>
    </source>
</evidence>
<feature type="binding site" evidence="8">
    <location>
        <position position="261"/>
    </location>
    <ligand>
        <name>shikimate</name>
        <dbReference type="ChEBI" id="CHEBI:36208"/>
    </ligand>
</feature>
<evidence type="ECO:0000259" key="10">
    <source>
        <dbReference type="Pfam" id="PF08501"/>
    </source>
</evidence>
<dbReference type="InterPro" id="IPR041121">
    <property type="entry name" value="SDH_C"/>
</dbReference>
<dbReference type="SUPFAM" id="SSF51735">
    <property type="entry name" value="NAD(P)-binding Rossmann-fold domains"/>
    <property type="match status" value="1"/>
</dbReference>